<accession>A0ABU4G5E0</accession>
<evidence type="ECO:0000256" key="7">
    <source>
        <dbReference type="SAM" id="Phobius"/>
    </source>
</evidence>
<sequence length="351" mass="39425">MNKHVLRRISQPTKQIINQSVFLKRLASLLKEGYTFHEGLILLIPHHHKEYDELLRSIENDLKEGAEVSAILSRLGFSKSILLPIVISEVDGRLAEALEGIAVRLQMVEQRRKKLKSILLYPLVLFFFMAVLLVAFRNYFLPNMQLLSMTRNDDATGLVSVLPIIVSKMPDIVIASSITTIFVVCVVLVFYRRMSPAKQILFIMKLPIIGSLISKIKTRDFAGEIGSLLDSGISMQDALAILANQEVDVLVSEIAKVLKGYVIYGEPLDQAIRLTNGLRKELSAYAKHGADTGHLGKELLIYSDHLHQTIEEELTKWLSLLQPSLFTILALCILAAYLALLLPVYDLFNTF</sequence>
<evidence type="ECO:0000313" key="9">
    <source>
        <dbReference type="EMBL" id="MDW0112191.1"/>
    </source>
</evidence>
<feature type="transmembrane region" description="Helical" evidence="7">
    <location>
        <begin position="118"/>
        <end position="140"/>
    </location>
</feature>
<keyword evidence="3" id="KW-1003">Cell membrane</keyword>
<evidence type="ECO:0000256" key="2">
    <source>
        <dbReference type="ARBA" id="ARBA00005745"/>
    </source>
</evidence>
<evidence type="ECO:0000256" key="6">
    <source>
        <dbReference type="ARBA" id="ARBA00023136"/>
    </source>
</evidence>
<evidence type="ECO:0000256" key="1">
    <source>
        <dbReference type="ARBA" id="ARBA00004651"/>
    </source>
</evidence>
<evidence type="ECO:0000259" key="8">
    <source>
        <dbReference type="Pfam" id="PF00482"/>
    </source>
</evidence>
<dbReference type="EMBL" id="JAUBDI010000002">
    <property type="protein sequence ID" value="MDW0112191.1"/>
    <property type="molecule type" value="Genomic_DNA"/>
</dbReference>
<keyword evidence="6 7" id="KW-0472">Membrane</keyword>
<keyword evidence="10" id="KW-1185">Reference proteome</keyword>
<dbReference type="PRINTS" id="PR00812">
    <property type="entry name" value="BCTERIALGSPF"/>
</dbReference>
<dbReference type="InterPro" id="IPR042094">
    <property type="entry name" value="T2SS_GspF_sf"/>
</dbReference>
<protein>
    <submittedName>
        <fullName evidence="9">Competence type IV pilus assembly protein ComGB</fullName>
    </submittedName>
</protein>
<evidence type="ECO:0000256" key="3">
    <source>
        <dbReference type="ARBA" id="ARBA00022475"/>
    </source>
</evidence>
<evidence type="ECO:0000313" key="10">
    <source>
        <dbReference type="Proteomes" id="UP001282284"/>
    </source>
</evidence>
<name>A0ABU4G5E0_9BACL</name>
<dbReference type="InterPro" id="IPR018076">
    <property type="entry name" value="T2SS_GspF_dom"/>
</dbReference>
<feature type="transmembrane region" description="Helical" evidence="7">
    <location>
        <begin position="325"/>
        <end position="345"/>
    </location>
</feature>
<dbReference type="Pfam" id="PF00482">
    <property type="entry name" value="T2SSF"/>
    <property type="match status" value="2"/>
</dbReference>
<keyword evidence="4 7" id="KW-0812">Transmembrane</keyword>
<comment type="caution">
    <text evidence="9">The sequence shown here is derived from an EMBL/GenBank/DDBJ whole genome shotgun (WGS) entry which is preliminary data.</text>
</comment>
<dbReference type="NCBIfam" id="NF041012">
    <property type="entry name" value="T4P_ComGB"/>
    <property type="match status" value="1"/>
</dbReference>
<reference evidence="9 10" key="1">
    <citation type="submission" date="2023-06" db="EMBL/GenBank/DDBJ databases">
        <title>Sporosarcina sp. nov., isolated from Korean traditional fermented seafood 'Jeotgal'.</title>
        <authorList>
            <person name="Yang A.I."/>
            <person name="Shin N.-R."/>
        </authorList>
    </citation>
    <scope>NUCLEOTIDE SEQUENCE [LARGE SCALE GENOMIC DNA]</scope>
    <source>
        <strain evidence="9 10">KCTC13119</strain>
    </source>
</reference>
<feature type="domain" description="Type II secretion system protein GspF" evidence="8">
    <location>
        <begin position="22"/>
        <end position="142"/>
    </location>
</feature>
<evidence type="ECO:0000256" key="4">
    <source>
        <dbReference type="ARBA" id="ARBA00022692"/>
    </source>
</evidence>
<evidence type="ECO:0000256" key="5">
    <source>
        <dbReference type="ARBA" id="ARBA00022989"/>
    </source>
</evidence>
<dbReference type="Proteomes" id="UP001282284">
    <property type="component" value="Unassembled WGS sequence"/>
</dbReference>
<dbReference type="InterPro" id="IPR047692">
    <property type="entry name" value="T4P_ComGB"/>
</dbReference>
<comment type="subcellular location">
    <subcellularLocation>
        <location evidence="1">Cell membrane</location>
        <topology evidence="1">Multi-pass membrane protein</topology>
    </subcellularLocation>
</comment>
<organism evidence="9 10">
    <name type="scientific">Sporosarcina saromensis</name>
    <dbReference type="NCBI Taxonomy" id="359365"/>
    <lineage>
        <taxon>Bacteria</taxon>
        <taxon>Bacillati</taxon>
        <taxon>Bacillota</taxon>
        <taxon>Bacilli</taxon>
        <taxon>Bacillales</taxon>
        <taxon>Caryophanaceae</taxon>
        <taxon>Sporosarcina</taxon>
    </lineage>
</organism>
<gene>
    <name evidence="9" type="primary">comGB</name>
    <name evidence="9" type="ORF">QT711_03270</name>
</gene>
<feature type="transmembrane region" description="Helical" evidence="7">
    <location>
        <begin position="172"/>
        <end position="191"/>
    </location>
</feature>
<dbReference type="PANTHER" id="PTHR30012:SF0">
    <property type="entry name" value="TYPE II SECRETION SYSTEM PROTEIN F-RELATED"/>
    <property type="match status" value="1"/>
</dbReference>
<feature type="domain" description="Type II secretion system protein GspF" evidence="8">
    <location>
        <begin position="221"/>
        <end position="343"/>
    </location>
</feature>
<dbReference type="Gene3D" id="1.20.81.30">
    <property type="entry name" value="Type II secretion system (T2SS), domain F"/>
    <property type="match status" value="2"/>
</dbReference>
<keyword evidence="5 7" id="KW-1133">Transmembrane helix</keyword>
<proteinExistence type="inferred from homology"/>
<dbReference type="PANTHER" id="PTHR30012">
    <property type="entry name" value="GENERAL SECRETION PATHWAY PROTEIN"/>
    <property type="match status" value="1"/>
</dbReference>
<dbReference type="RefSeq" id="WP_317942085.1">
    <property type="nucleotide sequence ID" value="NZ_JAUBDI010000002.1"/>
</dbReference>
<dbReference type="InterPro" id="IPR003004">
    <property type="entry name" value="GspF/PilC"/>
</dbReference>
<comment type="similarity">
    <text evidence="2">Belongs to the GSP F family.</text>
</comment>